<dbReference type="Proteomes" id="UP000265520">
    <property type="component" value="Unassembled WGS sequence"/>
</dbReference>
<sequence>PQTSLILPSYLVPYAAASSGPFHSGIKQLDFAINALLSLNMVVTLLVAFILENTVPRSSEERATYIWTQPQDIAIDPSLTSAYSLPRKVARCFCWARWLGV</sequence>
<comment type="caution">
    <text evidence="3">The sequence shown here is derived from an EMBL/GenBank/DDBJ whole genome shotgun (WGS) entry which is preliminary data.</text>
</comment>
<evidence type="ECO:0000256" key="1">
    <source>
        <dbReference type="ARBA" id="ARBA00008821"/>
    </source>
</evidence>
<name>A0A392N519_9FABA</name>
<keyword evidence="2" id="KW-1133">Transmembrane helix</keyword>
<keyword evidence="4" id="KW-1185">Reference proteome</keyword>
<keyword evidence="2" id="KW-0812">Transmembrane</keyword>
<evidence type="ECO:0000256" key="2">
    <source>
        <dbReference type="SAM" id="Phobius"/>
    </source>
</evidence>
<comment type="similarity">
    <text evidence="1">Belongs to the nucleobase:cation symporter-2 (NCS2) (TC 2.A.40) family.</text>
</comment>
<gene>
    <name evidence="3" type="ORF">A2U01_0015635</name>
</gene>
<evidence type="ECO:0000313" key="3">
    <source>
        <dbReference type="EMBL" id="MCH94672.1"/>
    </source>
</evidence>
<dbReference type="EMBL" id="LXQA010027887">
    <property type="protein sequence ID" value="MCH94672.1"/>
    <property type="molecule type" value="Genomic_DNA"/>
</dbReference>
<dbReference type="AlphaFoldDB" id="A0A392N519"/>
<feature type="transmembrane region" description="Helical" evidence="2">
    <location>
        <begin position="31"/>
        <end position="51"/>
    </location>
</feature>
<protein>
    <submittedName>
        <fullName evidence="3">Nucleobase-ascorbate transporter 11-like</fullName>
    </submittedName>
</protein>
<keyword evidence="2" id="KW-0472">Membrane</keyword>
<accession>A0A392N519</accession>
<dbReference type="PANTHER" id="PTHR11119">
    <property type="entry name" value="XANTHINE-URACIL / VITAMIN C PERMEASE FAMILY MEMBER"/>
    <property type="match status" value="1"/>
</dbReference>
<reference evidence="3 4" key="1">
    <citation type="journal article" date="2018" name="Front. Plant Sci.">
        <title>Red Clover (Trifolium pratense) and Zigzag Clover (T. medium) - A Picture of Genomic Similarities and Differences.</title>
        <authorList>
            <person name="Dluhosova J."/>
            <person name="Istvanek J."/>
            <person name="Nedelnik J."/>
            <person name="Repkova J."/>
        </authorList>
    </citation>
    <scope>NUCLEOTIDE SEQUENCE [LARGE SCALE GENOMIC DNA]</scope>
    <source>
        <strain evidence="4">cv. 10/8</strain>
        <tissue evidence="3">Leaf</tissue>
    </source>
</reference>
<proteinExistence type="inferred from homology"/>
<evidence type="ECO:0000313" key="4">
    <source>
        <dbReference type="Proteomes" id="UP000265520"/>
    </source>
</evidence>
<organism evidence="3 4">
    <name type="scientific">Trifolium medium</name>
    <dbReference type="NCBI Taxonomy" id="97028"/>
    <lineage>
        <taxon>Eukaryota</taxon>
        <taxon>Viridiplantae</taxon>
        <taxon>Streptophyta</taxon>
        <taxon>Embryophyta</taxon>
        <taxon>Tracheophyta</taxon>
        <taxon>Spermatophyta</taxon>
        <taxon>Magnoliopsida</taxon>
        <taxon>eudicotyledons</taxon>
        <taxon>Gunneridae</taxon>
        <taxon>Pentapetalae</taxon>
        <taxon>rosids</taxon>
        <taxon>fabids</taxon>
        <taxon>Fabales</taxon>
        <taxon>Fabaceae</taxon>
        <taxon>Papilionoideae</taxon>
        <taxon>50 kb inversion clade</taxon>
        <taxon>NPAAA clade</taxon>
        <taxon>Hologalegina</taxon>
        <taxon>IRL clade</taxon>
        <taxon>Trifolieae</taxon>
        <taxon>Trifolium</taxon>
    </lineage>
</organism>
<feature type="non-terminal residue" evidence="3">
    <location>
        <position position="1"/>
    </location>
</feature>